<dbReference type="AlphaFoldDB" id="A0A438K9T6"/>
<dbReference type="Pfam" id="PF04408">
    <property type="entry name" value="WHD_HA2"/>
    <property type="match status" value="1"/>
</dbReference>
<proteinExistence type="inferred from homology"/>
<dbReference type="EMBL" id="QGNW01000012">
    <property type="protein sequence ID" value="RVX17937.1"/>
    <property type="molecule type" value="Genomic_DNA"/>
</dbReference>
<keyword evidence="8" id="KW-1133">Transmembrane helix</keyword>
<dbReference type="Gene3D" id="3.40.50.300">
    <property type="entry name" value="P-loop containing nucleotide triphosphate hydrolases"/>
    <property type="match status" value="1"/>
</dbReference>
<dbReference type="EC" id="3.6.4.13" evidence="1"/>
<gene>
    <name evidence="10" type="primary">VvCHDp000250_10</name>
    <name evidence="10" type="ORF">CK203_004352</name>
</gene>
<dbReference type="FunFam" id="1.20.120.1080:FF:000002">
    <property type="entry name" value="Putative ATP-dependent RNA helicase DHX36"/>
    <property type="match status" value="1"/>
</dbReference>
<evidence type="ECO:0000256" key="3">
    <source>
        <dbReference type="ARBA" id="ARBA00022801"/>
    </source>
</evidence>
<dbReference type="GO" id="GO:0003724">
    <property type="term" value="F:RNA helicase activity"/>
    <property type="evidence" value="ECO:0007669"/>
    <property type="project" value="UniProtKB-EC"/>
</dbReference>
<organism evidence="10 11">
    <name type="scientific">Vitis vinifera</name>
    <name type="common">Grape</name>
    <dbReference type="NCBI Taxonomy" id="29760"/>
    <lineage>
        <taxon>Eukaryota</taxon>
        <taxon>Viridiplantae</taxon>
        <taxon>Streptophyta</taxon>
        <taxon>Embryophyta</taxon>
        <taxon>Tracheophyta</taxon>
        <taxon>Spermatophyta</taxon>
        <taxon>Magnoliopsida</taxon>
        <taxon>eudicotyledons</taxon>
        <taxon>Gunneridae</taxon>
        <taxon>Pentapetalae</taxon>
        <taxon>rosids</taxon>
        <taxon>Vitales</taxon>
        <taxon>Vitaceae</taxon>
        <taxon>Viteae</taxon>
        <taxon>Vitis</taxon>
    </lineage>
</organism>
<evidence type="ECO:0000256" key="5">
    <source>
        <dbReference type="ARBA" id="ARBA00022840"/>
    </source>
</evidence>
<dbReference type="GO" id="GO:0016787">
    <property type="term" value="F:hydrolase activity"/>
    <property type="evidence" value="ECO:0007669"/>
    <property type="project" value="UniProtKB-KW"/>
</dbReference>
<evidence type="ECO:0000256" key="1">
    <source>
        <dbReference type="ARBA" id="ARBA00012552"/>
    </source>
</evidence>
<reference evidence="10 11" key="1">
    <citation type="journal article" date="2018" name="PLoS Genet.">
        <title>Population sequencing reveals clonal diversity and ancestral inbreeding in the grapevine cultivar Chardonnay.</title>
        <authorList>
            <person name="Roach M.J."/>
            <person name="Johnson D.L."/>
            <person name="Bohlmann J."/>
            <person name="van Vuuren H.J."/>
            <person name="Jones S.J."/>
            <person name="Pretorius I.S."/>
            <person name="Schmidt S.A."/>
            <person name="Borneman A.R."/>
        </authorList>
    </citation>
    <scope>NUCLEOTIDE SEQUENCE [LARGE SCALE GENOMIC DNA]</scope>
    <source>
        <strain evidence="11">cv. Chardonnay</strain>
        <tissue evidence="10">Leaf</tissue>
    </source>
</reference>
<evidence type="ECO:0000256" key="6">
    <source>
        <dbReference type="ARBA" id="ARBA00047984"/>
    </source>
</evidence>
<keyword evidence="4 10" id="KW-0347">Helicase</keyword>
<dbReference type="PANTHER" id="PTHR18934">
    <property type="entry name" value="ATP-DEPENDENT RNA HELICASE"/>
    <property type="match status" value="1"/>
</dbReference>
<dbReference type="InterPro" id="IPR007502">
    <property type="entry name" value="Helicase-assoc_dom"/>
</dbReference>
<keyword evidence="2" id="KW-0547">Nucleotide-binding</keyword>
<evidence type="ECO:0000259" key="9">
    <source>
        <dbReference type="SMART" id="SM00847"/>
    </source>
</evidence>
<sequence>MVKIKINRTWVAKEREIKEGVVQVFHSFLSESEEWRPSCNDLPVEVLGGEDEVMLEVPFSKEEGKFVKSINVSFLVLVPKKGGAKDLKDFRPISLADPDASLIANEAIDLLQKGNDGGILCKLDVEKSYYHAMSRLSVNMKKSELIPMKRMENVEELAQEFGCKVTTLLSSYLGLPLGACFKENIVDKRKGGLGVRNLTLLNKALLCKWSWCFAVEGEAFWKQVICGKYGEEEGRWRSCEVRERFRVGLWKAIRREWVVMAGYMTFFLRPRRLGWRIFGTIREREFEILVSLGGSMIGRFKGEGGIWLIDVACVFQRKSLLITSSCIGIWQRRGRAGRVQPGECYHLYPKCVYDAFSDYQLPELLRTPLQSLCLQIKSLHLGSISEFLARALQPPEPLSVQNAIEYLKTIGALDENENLTVLGRNLSMLPVEPKLGKMLIFGSLFNCLNPIMTVVAGLSVRDPFLMPFDKKDLASFTFD</sequence>
<dbReference type="Pfam" id="PF21010">
    <property type="entry name" value="HA2_C"/>
    <property type="match status" value="1"/>
</dbReference>
<keyword evidence="8" id="KW-0472">Membrane</keyword>
<dbReference type="SUPFAM" id="SSF52540">
    <property type="entry name" value="P-loop containing nucleoside triphosphate hydrolases"/>
    <property type="match status" value="1"/>
</dbReference>
<feature type="transmembrane region" description="Helical" evidence="8">
    <location>
        <begin position="438"/>
        <end position="460"/>
    </location>
</feature>
<keyword evidence="8" id="KW-0812">Transmembrane</keyword>
<evidence type="ECO:0000313" key="10">
    <source>
        <dbReference type="EMBL" id="RVX17937.1"/>
    </source>
</evidence>
<dbReference type="InterPro" id="IPR048333">
    <property type="entry name" value="HA2_WH"/>
</dbReference>
<dbReference type="SMART" id="SM00847">
    <property type="entry name" value="HA2"/>
    <property type="match status" value="1"/>
</dbReference>
<name>A0A438K9T6_VITVI</name>
<comment type="similarity">
    <text evidence="7">Belongs to the DExH box helicase family.</text>
</comment>
<comment type="catalytic activity">
    <reaction evidence="6">
        <text>ATP + H2O = ADP + phosphate + H(+)</text>
        <dbReference type="Rhea" id="RHEA:13065"/>
        <dbReference type="ChEBI" id="CHEBI:15377"/>
        <dbReference type="ChEBI" id="CHEBI:15378"/>
        <dbReference type="ChEBI" id="CHEBI:30616"/>
        <dbReference type="ChEBI" id="CHEBI:43474"/>
        <dbReference type="ChEBI" id="CHEBI:456216"/>
        <dbReference type="EC" id="3.6.4.13"/>
    </reaction>
</comment>
<protein>
    <recommendedName>
        <fullName evidence="1">RNA helicase</fullName>
        <ecNumber evidence="1">3.6.4.13</ecNumber>
    </recommendedName>
</protein>
<dbReference type="Proteomes" id="UP000288805">
    <property type="component" value="Unassembled WGS sequence"/>
</dbReference>
<evidence type="ECO:0000256" key="4">
    <source>
        <dbReference type="ARBA" id="ARBA00022806"/>
    </source>
</evidence>
<evidence type="ECO:0000256" key="7">
    <source>
        <dbReference type="ARBA" id="ARBA00060772"/>
    </source>
</evidence>
<accession>A0A438K9T6</accession>
<evidence type="ECO:0000256" key="8">
    <source>
        <dbReference type="SAM" id="Phobius"/>
    </source>
</evidence>
<comment type="caution">
    <text evidence="10">The sequence shown here is derived from an EMBL/GenBank/DDBJ whole genome shotgun (WGS) entry which is preliminary data.</text>
</comment>
<dbReference type="GO" id="GO:0005524">
    <property type="term" value="F:ATP binding"/>
    <property type="evidence" value="ECO:0007669"/>
    <property type="project" value="UniProtKB-KW"/>
</dbReference>
<dbReference type="Gene3D" id="1.20.120.1080">
    <property type="match status" value="1"/>
</dbReference>
<dbReference type="PANTHER" id="PTHR18934:SF229">
    <property type="entry name" value="DEXH-BOX ATP-DEPENDENT RNA HELICASE DEXH3"/>
    <property type="match status" value="1"/>
</dbReference>
<feature type="domain" description="Helicase-associated" evidence="9">
    <location>
        <begin position="402"/>
        <end position="477"/>
    </location>
</feature>
<evidence type="ECO:0000256" key="2">
    <source>
        <dbReference type="ARBA" id="ARBA00022741"/>
    </source>
</evidence>
<keyword evidence="5" id="KW-0067">ATP-binding</keyword>
<evidence type="ECO:0000313" key="11">
    <source>
        <dbReference type="Proteomes" id="UP000288805"/>
    </source>
</evidence>
<keyword evidence="3" id="KW-0378">Hydrolase</keyword>
<dbReference type="InterPro" id="IPR027417">
    <property type="entry name" value="P-loop_NTPase"/>
</dbReference>